<evidence type="ECO:0008006" key="4">
    <source>
        <dbReference type="Google" id="ProtNLM"/>
    </source>
</evidence>
<evidence type="ECO:0000256" key="1">
    <source>
        <dbReference type="SAM" id="SignalP"/>
    </source>
</evidence>
<keyword evidence="1" id="KW-0732">Signal</keyword>
<protein>
    <recommendedName>
        <fullName evidence="4">Mos1 transposase HTH domain-containing protein</fullName>
    </recommendedName>
</protein>
<organism evidence="2 3">
    <name type="scientific">Trachymyrmex cornetzi</name>
    <dbReference type="NCBI Taxonomy" id="471704"/>
    <lineage>
        <taxon>Eukaryota</taxon>
        <taxon>Metazoa</taxon>
        <taxon>Ecdysozoa</taxon>
        <taxon>Arthropoda</taxon>
        <taxon>Hexapoda</taxon>
        <taxon>Insecta</taxon>
        <taxon>Pterygota</taxon>
        <taxon>Neoptera</taxon>
        <taxon>Endopterygota</taxon>
        <taxon>Hymenoptera</taxon>
        <taxon>Apocrita</taxon>
        <taxon>Aculeata</taxon>
        <taxon>Formicoidea</taxon>
        <taxon>Formicidae</taxon>
        <taxon>Myrmicinae</taxon>
        <taxon>Trachymyrmex</taxon>
    </lineage>
</organism>
<evidence type="ECO:0000313" key="3">
    <source>
        <dbReference type="Proteomes" id="UP000078492"/>
    </source>
</evidence>
<dbReference type="Proteomes" id="UP000078492">
    <property type="component" value="Unassembled WGS sequence"/>
</dbReference>
<sequence length="60" mass="7034">MNIWMTVLRCLIDFVGSNVPNRTTFSRVCRRCIEKRHQESLEGSLMETSMEREIITACLQ</sequence>
<keyword evidence="3" id="KW-1185">Reference proteome</keyword>
<accession>A0A195DE42</accession>
<feature type="signal peptide" evidence="1">
    <location>
        <begin position="1"/>
        <end position="17"/>
    </location>
</feature>
<dbReference type="EMBL" id="KQ980953">
    <property type="protein sequence ID" value="KYN11158.1"/>
    <property type="molecule type" value="Genomic_DNA"/>
</dbReference>
<reference evidence="2 3" key="1">
    <citation type="submission" date="2015-09" db="EMBL/GenBank/DDBJ databases">
        <title>Trachymyrmex cornetzi WGS genome.</title>
        <authorList>
            <person name="Nygaard S."/>
            <person name="Hu H."/>
            <person name="Boomsma J."/>
            <person name="Zhang G."/>
        </authorList>
    </citation>
    <scope>NUCLEOTIDE SEQUENCE [LARGE SCALE GENOMIC DNA]</scope>
    <source>
        <strain evidence="2">Tcor2-1</strain>
        <tissue evidence="2">Whole body</tissue>
    </source>
</reference>
<evidence type="ECO:0000313" key="2">
    <source>
        <dbReference type="EMBL" id="KYN11158.1"/>
    </source>
</evidence>
<gene>
    <name evidence="2" type="ORF">ALC57_16707</name>
</gene>
<dbReference type="AlphaFoldDB" id="A0A195DE42"/>
<name>A0A195DE42_9HYME</name>
<feature type="chain" id="PRO_5008270396" description="Mos1 transposase HTH domain-containing protein" evidence="1">
    <location>
        <begin position="18"/>
        <end position="60"/>
    </location>
</feature>
<proteinExistence type="predicted"/>